<proteinExistence type="predicted"/>
<organism evidence="1 2">
    <name type="scientific">Candidatus Marsarchaeota G1 archaeon BE_D</name>
    <dbReference type="NCBI Taxonomy" id="1978156"/>
    <lineage>
        <taxon>Archaea</taxon>
        <taxon>Candidatus Marsarchaeota</taxon>
        <taxon>Candidatus Marsarchaeota group 1</taxon>
    </lineage>
</organism>
<evidence type="ECO:0000313" key="1">
    <source>
        <dbReference type="EMBL" id="PSN83074.1"/>
    </source>
</evidence>
<dbReference type="Proteomes" id="UP000240569">
    <property type="component" value="Unassembled WGS sequence"/>
</dbReference>
<sequence>MDLEKDHYKLAIRRLSFFVNLATANRSAIGCEDVLLLLPKEVQSCEQIKQLVSEKLQNISILDGYLIKRGHEALVALTLKKKKESLTKISYAKLFVREHPTLFKHALAVAVSGSTSYMSSTLKEDLDLFIVTKNHTMWSTLFRLYIYLRVRKALSFVLGQIPEYCLSIVFTENGVKSFLKKSKSALTARELISLYPLKGEEYLMYIRSLCPWISEYYPKIHTNTKSFKESATSATLFETLSYAFLSAYVKFKAKIKNYLIEKRGHQIDVFDTICSKDVLIYESRRYKLLKKLYDSEFESMASG</sequence>
<accession>A0A2R6A9J2</accession>
<comment type="caution">
    <text evidence="1">The sequence shown here is derived from an EMBL/GenBank/DDBJ whole genome shotgun (WGS) entry which is preliminary data.</text>
</comment>
<dbReference type="EMBL" id="NEXD01000117">
    <property type="protein sequence ID" value="PSN83074.1"/>
    <property type="molecule type" value="Genomic_DNA"/>
</dbReference>
<evidence type="ECO:0008006" key="3">
    <source>
        <dbReference type="Google" id="ProtNLM"/>
    </source>
</evidence>
<protein>
    <recommendedName>
        <fullName evidence="3">Polymerase nucleotidyl transferase domain-containing protein</fullName>
    </recommendedName>
</protein>
<name>A0A2R6A9J2_9ARCH</name>
<gene>
    <name evidence="1" type="ORF">B9Q02_10915</name>
</gene>
<reference evidence="1 2" key="1">
    <citation type="submission" date="2017-04" db="EMBL/GenBank/DDBJ databases">
        <title>Novel microbial lineages endemic to geothermal iron-oxide mats fill important gaps in the evolutionary history of Archaea.</title>
        <authorList>
            <person name="Jay Z.J."/>
            <person name="Beam J.P."/>
            <person name="Dlakic M."/>
            <person name="Rusch D.B."/>
            <person name="Kozubal M.A."/>
            <person name="Inskeep W.P."/>
        </authorList>
    </citation>
    <scope>NUCLEOTIDE SEQUENCE [LARGE SCALE GENOMIC DNA]</scope>
    <source>
        <strain evidence="1">BE_D</strain>
    </source>
</reference>
<evidence type="ECO:0000313" key="2">
    <source>
        <dbReference type="Proteomes" id="UP000240569"/>
    </source>
</evidence>
<dbReference type="AlphaFoldDB" id="A0A2R6A9J2"/>